<dbReference type="PANTHER" id="PTHR11943:SF1">
    <property type="entry name" value="GALACTOSE-1-PHOSPHATE URIDYLYLTRANSFERASE"/>
    <property type="match status" value="1"/>
</dbReference>
<comment type="cofactor">
    <cofactor evidence="2">
        <name>Zn(2+)</name>
        <dbReference type="ChEBI" id="CHEBI:29105"/>
    </cofactor>
</comment>
<feature type="domain" description="Galactose-1-phosphate uridyl transferase N-terminal" evidence="13">
    <location>
        <begin position="232"/>
        <end position="283"/>
    </location>
</feature>
<feature type="compositionally biased region" description="Basic and acidic residues" evidence="12">
    <location>
        <begin position="42"/>
        <end position="55"/>
    </location>
</feature>
<feature type="region of interest" description="Disordered" evidence="12">
    <location>
        <begin position="40"/>
        <end position="63"/>
    </location>
</feature>
<dbReference type="EMBL" id="CAJPVJ010003399">
    <property type="protein sequence ID" value="CAG2167514.1"/>
    <property type="molecule type" value="Genomic_DNA"/>
</dbReference>
<gene>
    <name evidence="15" type="ORF">ONB1V03_LOCUS7017</name>
</gene>
<keyword evidence="6 11" id="KW-0548">Nucleotidyltransferase</keyword>
<evidence type="ECO:0000313" key="15">
    <source>
        <dbReference type="EMBL" id="CAD7648948.1"/>
    </source>
</evidence>
<dbReference type="Pfam" id="PF02744">
    <property type="entry name" value="GalP_UDP_tr_C"/>
    <property type="match status" value="1"/>
</dbReference>
<dbReference type="InterPro" id="IPR019779">
    <property type="entry name" value="GalP_UDPtransf1_His-AS"/>
</dbReference>
<evidence type="ECO:0000256" key="5">
    <source>
        <dbReference type="ARBA" id="ARBA00022679"/>
    </source>
</evidence>
<evidence type="ECO:0000259" key="14">
    <source>
        <dbReference type="Pfam" id="PF02744"/>
    </source>
</evidence>
<dbReference type="EC" id="2.7.7.12" evidence="11"/>
<dbReference type="GO" id="GO:0008270">
    <property type="term" value="F:zinc ion binding"/>
    <property type="evidence" value="ECO:0007669"/>
    <property type="project" value="InterPro"/>
</dbReference>
<keyword evidence="9 11" id="KW-0299">Galactose metabolism</keyword>
<dbReference type="EMBL" id="OC918224">
    <property type="protein sequence ID" value="CAD7648948.1"/>
    <property type="molecule type" value="Genomic_DNA"/>
</dbReference>
<dbReference type="UniPathway" id="UPA00214"/>
<dbReference type="AlphaFoldDB" id="A0A7R9QKJ2"/>
<feature type="domain" description="Galactose-1-phosphate uridyl transferase C-terminal" evidence="14">
    <location>
        <begin position="291"/>
        <end position="428"/>
    </location>
</feature>
<dbReference type="FunFam" id="3.30.428.10:FF:000001">
    <property type="entry name" value="Galactose-1-phosphate uridylyltransferase"/>
    <property type="match status" value="1"/>
</dbReference>
<comment type="similarity">
    <text evidence="4 11">Belongs to the galactose-1-phosphate uridylyltransferase type 1 family.</text>
</comment>
<dbReference type="InterPro" id="IPR001937">
    <property type="entry name" value="GalP_UDPtransf1"/>
</dbReference>
<dbReference type="Proteomes" id="UP000728032">
    <property type="component" value="Unassembled WGS sequence"/>
</dbReference>
<evidence type="ECO:0000256" key="7">
    <source>
        <dbReference type="ARBA" id="ARBA00022723"/>
    </source>
</evidence>
<evidence type="ECO:0000256" key="1">
    <source>
        <dbReference type="ARBA" id="ARBA00001107"/>
    </source>
</evidence>
<keyword evidence="5 11" id="KW-0808">Transferase</keyword>
<evidence type="ECO:0000256" key="6">
    <source>
        <dbReference type="ARBA" id="ARBA00022695"/>
    </source>
</evidence>
<dbReference type="GO" id="GO:0008108">
    <property type="term" value="F:UDP-glucose:hexose-1-phosphate uridylyltransferase activity"/>
    <property type="evidence" value="ECO:0007669"/>
    <property type="project" value="UniProtKB-EC"/>
</dbReference>
<organism evidence="15">
    <name type="scientific">Oppiella nova</name>
    <dbReference type="NCBI Taxonomy" id="334625"/>
    <lineage>
        <taxon>Eukaryota</taxon>
        <taxon>Metazoa</taxon>
        <taxon>Ecdysozoa</taxon>
        <taxon>Arthropoda</taxon>
        <taxon>Chelicerata</taxon>
        <taxon>Arachnida</taxon>
        <taxon>Acari</taxon>
        <taxon>Acariformes</taxon>
        <taxon>Sarcoptiformes</taxon>
        <taxon>Oribatida</taxon>
        <taxon>Brachypylina</taxon>
        <taxon>Oppioidea</taxon>
        <taxon>Oppiidae</taxon>
        <taxon>Oppiella</taxon>
    </lineage>
</organism>
<dbReference type="GO" id="GO:0033499">
    <property type="term" value="P:galactose catabolic process via UDP-galactose, Leloir pathway"/>
    <property type="evidence" value="ECO:0007669"/>
    <property type="project" value="TreeGrafter"/>
</dbReference>
<feature type="region of interest" description="Disordered" evidence="12">
    <location>
        <begin position="121"/>
        <end position="142"/>
    </location>
</feature>
<evidence type="ECO:0000256" key="4">
    <source>
        <dbReference type="ARBA" id="ARBA00010951"/>
    </source>
</evidence>
<dbReference type="GO" id="GO:0005737">
    <property type="term" value="C:cytoplasm"/>
    <property type="evidence" value="ECO:0007669"/>
    <property type="project" value="TreeGrafter"/>
</dbReference>
<feature type="domain" description="Galactose-1-phosphate uridyl transferase N-terminal" evidence="13">
    <location>
        <begin position="90"/>
        <end position="174"/>
    </location>
</feature>
<evidence type="ECO:0000256" key="3">
    <source>
        <dbReference type="ARBA" id="ARBA00004947"/>
    </source>
</evidence>
<keyword evidence="16" id="KW-1185">Reference proteome</keyword>
<name>A0A7R9QKJ2_9ACAR</name>
<evidence type="ECO:0000256" key="11">
    <source>
        <dbReference type="RuleBase" id="RU000506"/>
    </source>
</evidence>
<dbReference type="PANTHER" id="PTHR11943">
    <property type="entry name" value="GALACTOSE-1-PHOSPHATE URIDYLYLTRANSFERASE"/>
    <property type="match status" value="1"/>
</dbReference>
<keyword evidence="8" id="KW-0862">Zinc</keyword>
<dbReference type="InterPro" id="IPR005850">
    <property type="entry name" value="GalP_Utransf_C"/>
</dbReference>
<feature type="compositionally biased region" description="Basic and acidic residues" evidence="12">
    <location>
        <begin position="121"/>
        <end position="134"/>
    </location>
</feature>
<evidence type="ECO:0000256" key="2">
    <source>
        <dbReference type="ARBA" id="ARBA00001947"/>
    </source>
</evidence>
<dbReference type="Pfam" id="PF01087">
    <property type="entry name" value="GalP_UDP_transf"/>
    <property type="match status" value="3"/>
</dbReference>
<sequence>MASKGETKFDFNEHQHIRYNPLRDDWVLVSPHRMRRPWAGQLEKESESEIPEHDPNNPLCPRSRRANGVLNPDYNETFVFDNDFLTLIYEKEHQHIRYNPLRDDWVLVSPHRMRRPWAGQLEKESESEIPEHDPNNPLCPRSRRANGVLNPDYNETFVFDNDFLKRSPNLRFQSTTQITHCVRALEELTECLIPIITRHLSLITTFLLFSRNVPNCLKEKAIRCSERFQRREKILKVIDVWIKESVELGVKYNWVQIFENKGAIMGCSNPHPHCQVWSSSYLPNEARIKNEMQRKYKEVNGRPLLMDYVSKELDKKQRIVVQNQNWVVLVPFWATWPFETMILPKRHVQRLQDLNETERRDLADAMKRLLIKYDNLFEISFPYSMGFHGAPTGEYQSQDMSHWLLHASYYPPLLRSATVKKFMVGYELRLNGLEMCLKLITNEKLK</sequence>
<keyword evidence="10 11" id="KW-0119">Carbohydrate metabolism</keyword>
<comment type="catalytic activity">
    <reaction evidence="1 11">
        <text>alpha-D-galactose 1-phosphate + UDP-alpha-D-glucose = alpha-D-glucose 1-phosphate + UDP-alpha-D-galactose</text>
        <dbReference type="Rhea" id="RHEA:13989"/>
        <dbReference type="ChEBI" id="CHEBI:58336"/>
        <dbReference type="ChEBI" id="CHEBI:58601"/>
        <dbReference type="ChEBI" id="CHEBI:58885"/>
        <dbReference type="ChEBI" id="CHEBI:66914"/>
        <dbReference type="EC" id="2.7.7.12"/>
    </reaction>
</comment>
<dbReference type="SUPFAM" id="SSF54197">
    <property type="entry name" value="HIT-like"/>
    <property type="match status" value="4"/>
</dbReference>
<evidence type="ECO:0000256" key="12">
    <source>
        <dbReference type="SAM" id="MobiDB-lite"/>
    </source>
</evidence>
<protein>
    <recommendedName>
        <fullName evidence="11">Galactose-1-phosphate uridylyltransferase</fullName>
        <ecNumber evidence="11">2.7.7.12</ecNumber>
    </recommendedName>
</protein>
<keyword evidence="7 11" id="KW-0479">Metal-binding</keyword>
<evidence type="ECO:0000256" key="10">
    <source>
        <dbReference type="ARBA" id="ARBA00023277"/>
    </source>
</evidence>
<dbReference type="CDD" id="cd00608">
    <property type="entry name" value="GalT"/>
    <property type="match status" value="1"/>
</dbReference>
<dbReference type="Gene3D" id="3.30.428.10">
    <property type="entry name" value="HIT-like"/>
    <property type="match status" value="4"/>
</dbReference>
<accession>A0A7R9QKJ2</accession>
<dbReference type="InterPro" id="IPR005849">
    <property type="entry name" value="GalP_Utransf_N"/>
</dbReference>
<comment type="pathway">
    <text evidence="3 11">Carbohydrate metabolism; galactose metabolism.</text>
</comment>
<proteinExistence type="inferred from homology"/>
<evidence type="ECO:0000256" key="9">
    <source>
        <dbReference type="ARBA" id="ARBA00023144"/>
    </source>
</evidence>
<dbReference type="InterPro" id="IPR036265">
    <property type="entry name" value="HIT-like_sf"/>
</dbReference>
<evidence type="ECO:0000259" key="13">
    <source>
        <dbReference type="Pfam" id="PF01087"/>
    </source>
</evidence>
<dbReference type="PROSITE" id="PS00117">
    <property type="entry name" value="GAL_P_UDP_TRANSF_I"/>
    <property type="match status" value="1"/>
</dbReference>
<reference evidence="15" key="1">
    <citation type="submission" date="2020-11" db="EMBL/GenBank/DDBJ databases">
        <authorList>
            <person name="Tran Van P."/>
        </authorList>
    </citation>
    <scope>NUCLEOTIDE SEQUENCE</scope>
</reference>
<feature type="domain" description="Galactose-1-phosphate uridyl transferase N-terminal" evidence="13">
    <location>
        <begin position="8"/>
        <end position="89"/>
    </location>
</feature>
<dbReference type="OrthoDB" id="418412at2759"/>
<evidence type="ECO:0000313" key="16">
    <source>
        <dbReference type="Proteomes" id="UP000728032"/>
    </source>
</evidence>
<dbReference type="NCBIfam" id="TIGR00209">
    <property type="entry name" value="galT_1"/>
    <property type="match status" value="1"/>
</dbReference>
<evidence type="ECO:0000256" key="8">
    <source>
        <dbReference type="ARBA" id="ARBA00022833"/>
    </source>
</evidence>